<accession>A0A9Q3UJP5</accession>
<dbReference type="EMBL" id="JAJGNA010000003">
    <property type="protein sequence ID" value="MCC4307675.1"/>
    <property type="molecule type" value="Genomic_DNA"/>
</dbReference>
<protein>
    <recommendedName>
        <fullName evidence="3">Nucleotidyltransferase</fullName>
    </recommendedName>
</protein>
<dbReference type="RefSeq" id="WP_228233026.1">
    <property type="nucleotide sequence ID" value="NZ_ARXL01000085.1"/>
</dbReference>
<proteinExistence type="predicted"/>
<reference evidence="1" key="1">
    <citation type="submission" date="2021-10" db="EMBL/GenBank/DDBJ databases">
        <title>The diversity and Nitrogen Metabolism of Culturable Nitrate-Utilizing Bacteria Within the Oxygen Minimum Zone of the Changjiang (Yangtze River)Estuary.</title>
        <authorList>
            <person name="Zhang D."/>
            <person name="Zheng J."/>
            <person name="Liu S."/>
            <person name="He W."/>
        </authorList>
    </citation>
    <scope>NUCLEOTIDE SEQUENCE</scope>
    <source>
        <strain evidence="1">FXH-223</strain>
    </source>
</reference>
<dbReference type="AlphaFoldDB" id="A0A9Q3UJP5"/>
<dbReference type="Proteomes" id="UP001108027">
    <property type="component" value="Unassembled WGS sequence"/>
</dbReference>
<evidence type="ECO:0000313" key="2">
    <source>
        <dbReference type="Proteomes" id="UP001108027"/>
    </source>
</evidence>
<name>A0A9Q3UJP5_9GAMM</name>
<comment type="caution">
    <text evidence="1">The sequence shown here is derived from an EMBL/GenBank/DDBJ whole genome shotgun (WGS) entry which is preliminary data.</text>
</comment>
<sequence>MSEAPDSFLKVLALFEKLGVLESAEYWQQSRMARNMAAHDYETNYDAIAEHFNALQSLTGLLFRTARNLIARVADDLGVHPASTDFYEEFDRLFY</sequence>
<organism evidence="1 2">
    <name type="scientific">Alloalcanivorax marinus</name>
    <dbReference type="NCBI Taxonomy" id="1177169"/>
    <lineage>
        <taxon>Bacteria</taxon>
        <taxon>Pseudomonadati</taxon>
        <taxon>Pseudomonadota</taxon>
        <taxon>Gammaproteobacteria</taxon>
        <taxon>Oceanospirillales</taxon>
        <taxon>Alcanivoracaceae</taxon>
        <taxon>Alloalcanivorax</taxon>
    </lineage>
</organism>
<dbReference type="SUPFAM" id="SSF81593">
    <property type="entry name" value="Nucleotidyltransferase substrate binding subunit/domain"/>
    <property type="match status" value="1"/>
</dbReference>
<evidence type="ECO:0008006" key="3">
    <source>
        <dbReference type="Google" id="ProtNLM"/>
    </source>
</evidence>
<keyword evidence="2" id="KW-1185">Reference proteome</keyword>
<gene>
    <name evidence="1" type="ORF">LL252_03735</name>
</gene>
<evidence type="ECO:0000313" key="1">
    <source>
        <dbReference type="EMBL" id="MCC4307675.1"/>
    </source>
</evidence>